<accession>A0A7J6TZ93</accession>
<gene>
    <name evidence="1" type="ORF">FOZ63_028807</name>
</gene>
<dbReference type="EMBL" id="JABANO010007536">
    <property type="protein sequence ID" value="KAF4749940.1"/>
    <property type="molecule type" value="Genomic_DNA"/>
</dbReference>
<evidence type="ECO:0000313" key="1">
    <source>
        <dbReference type="EMBL" id="KAF4749940.1"/>
    </source>
</evidence>
<keyword evidence="2" id="KW-1185">Reference proteome</keyword>
<name>A0A7J6TZ93_PEROL</name>
<protein>
    <submittedName>
        <fullName evidence="1">Uncharacterized protein</fullName>
    </submittedName>
</protein>
<evidence type="ECO:0000313" key="2">
    <source>
        <dbReference type="Proteomes" id="UP000553632"/>
    </source>
</evidence>
<reference evidence="1 2" key="1">
    <citation type="submission" date="2020-04" db="EMBL/GenBank/DDBJ databases">
        <title>Perkinsus olseni comparative genomics.</title>
        <authorList>
            <person name="Bogema D.R."/>
        </authorList>
    </citation>
    <scope>NUCLEOTIDE SEQUENCE [LARGE SCALE GENOMIC DNA]</scope>
    <source>
        <strain evidence="1 2">ATCC PRA-207</strain>
    </source>
</reference>
<dbReference type="Proteomes" id="UP000553632">
    <property type="component" value="Unassembled WGS sequence"/>
</dbReference>
<organism evidence="1 2">
    <name type="scientific">Perkinsus olseni</name>
    <name type="common">Perkinsus atlanticus</name>
    <dbReference type="NCBI Taxonomy" id="32597"/>
    <lineage>
        <taxon>Eukaryota</taxon>
        <taxon>Sar</taxon>
        <taxon>Alveolata</taxon>
        <taxon>Perkinsozoa</taxon>
        <taxon>Perkinsea</taxon>
        <taxon>Perkinsida</taxon>
        <taxon>Perkinsidae</taxon>
        <taxon>Perkinsus</taxon>
    </lineage>
</organism>
<dbReference type="AlphaFoldDB" id="A0A7J6TZ93"/>
<sequence length="792" mass="87828">MECGQLPRCRGLGYRSVLKHTCNIEGVRVIIWFQEDGLDDSFELGLEIGSDDVSLDVALLNSVGKEGGGTVASPTSSVTFGKPLDERGPRIVEMSCKTRIPIGREEPTKDHRAYYFFPGGITWLEFADFSLVVSFSRKLVSTLDSDLRAYAADKICQRMAERVDEVMAEMAEDTEIHDLGPPFFELHNPFPMDASRPAHFTLMPHRLPERLNGHEVNFDPLMFIPMFYGNITKYRMMLRCPDSGPAYYLDFTLEDSKLTLDDMSCPGSVPKDGAGWREIAKGESVGALPSYNFHTGIQVFPGRWPEFPSLKGVKKVTMTLPHSVNQSDVEAAIKWLLLGLVYETTKDVADSAASADTLMHEFCVRLAQKPEKEEPEHSQGVETLKGVLTNLRDSIKTVWCSVLNRSISMNLMPLYMYCDVLSVHGACLVTPPNVTSQPLFGSLVSGGLGNTLRYTPENRVILDDLYDGAPKPSVLLPSKVYGFLNGTNKAALFEDPVPGKPLKLEEMNCEGEIHAFAGGKIDFDLAFPSWPDHAGDISKYRITQSKASSAAYSILYAGLLGADITRRMENGGGRENRKSRHKRLGYKKGRLSQLEEAIRVERYIVTTLCSHITKVQSHFIILYQLKGDQSHIVAKAENETRAVILDLPGAWQSPDWAPLPFSLEVAFSDGFYSVDGSSTGLPNASVVQFAVIEGKLTMVDLNCGERGMLGSIRGEDPPDTYHEYFSGSFPEYRALAGFTEFSYSNDNVNAAISWIYTGLVNMKTSLMKEKKEEPRTNLNANQLLAGILCKYP</sequence>
<proteinExistence type="predicted"/>
<comment type="caution">
    <text evidence="1">The sequence shown here is derived from an EMBL/GenBank/DDBJ whole genome shotgun (WGS) entry which is preliminary data.</text>
</comment>